<name>A0ABW2M1N9_9FLAO</name>
<gene>
    <name evidence="1" type="ORF">ACFQO9_11335</name>
</gene>
<evidence type="ECO:0000313" key="2">
    <source>
        <dbReference type="Proteomes" id="UP001596550"/>
    </source>
</evidence>
<keyword evidence="2" id="KW-1185">Reference proteome</keyword>
<comment type="caution">
    <text evidence="1">The sequence shown here is derived from an EMBL/GenBank/DDBJ whole genome shotgun (WGS) entry which is preliminary data.</text>
</comment>
<protein>
    <recommendedName>
        <fullName evidence="3">Major capsid protein</fullName>
    </recommendedName>
</protein>
<organism evidence="1 2">
    <name type="scientific">Chryseobacterium zhengzhouense</name>
    <dbReference type="NCBI Taxonomy" id="1636086"/>
    <lineage>
        <taxon>Bacteria</taxon>
        <taxon>Pseudomonadati</taxon>
        <taxon>Bacteroidota</taxon>
        <taxon>Flavobacteriia</taxon>
        <taxon>Flavobacteriales</taxon>
        <taxon>Weeksellaceae</taxon>
        <taxon>Chryseobacterium group</taxon>
        <taxon>Chryseobacterium</taxon>
    </lineage>
</organism>
<evidence type="ECO:0000313" key="1">
    <source>
        <dbReference type="EMBL" id="MFC7347310.1"/>
    </source>
</evidence>
<reference evidence="2" key="1">
    <citation type="journal article" date="2019" name="Int. J. Syst. Evol. Microbiol.">
        <title>The Global Catalogue of Microorganisms (GCM) 10K type strain sequencing project: providing services to taxonomists for standard genome sequencing and annotation.</title>
        <authorList>
            <consortium name="The Broad Institute Genomics Platform"/>
            <consortium name="The Broad Institute Genome Sequencing Center for Infectious Disease"/>
            <person name="Wu L."/>
            <person name="Ma J."/>
        </authorList>
    </citation>
    <scope>NUCLEOTIDE SEQUENCE [LARGE SCALE GENOMIC DNA]</scope>
    <source>
        <strain evidence="2">CCUG 54781</strain>
    </source>
</reference>
<dbReference type="Proteomes" id="UP001596550">
    <property type="component" value="Unassembled WGS sequence"/>
</dbReference>
<sequence length="440" mass="48833">MSFKNAHQHIQRTILNYAKTDTVHNFLLAVLLAANRNNRITATDFGQEAGKLRTFKLNYLPPSCDDDTVDNSASICSPGVEVEPLQEYWSPKKVTKSKVIKIRMENMRDLDGININEFAAANFANELKTLRTKLAKQVGAVMISNAGTHLDGSPTKLANLVNQTTGVVNPIAKSSIEKTFLDAELNPPIVVGGDSVFYAQAMQRIGGLNDQGQNIAQVPFQNYFYDGLINQLYDSGENILAFDPSVFKFIAWNQNLGRFATDDRNIDPQKMFSSNEGTYLGTMVDPVTGLLWDLDAKFELCDTNGNKDPHWKFQFSLIWDIFFLPKQTCWKDSVNGIFHFKGCEVGEQTCPDVTPVTPIATKTFSFTPTSENYGFIGNVSLGGRDFKPEVNVANIDEFLVMLNGLSTWKFTKSGSSITYVGFSPLSGKINDTQNIAFTEA</sequence>
<accession>A0ABW2M1N9</accession>
<evidence type="ECO:0008006" key="3">
    <source>
        <dbReference type="Google" id="ProtNLM"/>
    </source>
</evidence>
<dbReference type="EMBL" id="JBHTCR010000004">
    <property type="protein sequence ID" value="MFC7347310.1"/>
    <property type="molecule type" value="Genomic_DNA"/>
</dbReference>
<dbReference type="RefSeq" id="WP_378178595.1">
    <property type="nucleotide sequence ID" value="NZ_JBHTCR010000004.1"/>
</dbReference>
<proteinExistence type="predicted"/>